<evidence type="ECO:0000313" key="3">
    <source>
        <dbReference type="Proteomes" id="UP001432322"/>
    </source>
</evidence>
<proteinExistence type="predicted"/>
<feature type="compositionally biased region" description="Low complexity" evidence="1">
    <location>
        <begin position="38"/>
        <end position="61"/>
    </location>
</feature>
<dbReference type="Proteomes" id="UP001432322">
    <property type="component" value="Unassembled WGS sequence"/>
</dbReference>
<accession>A0AAV5WJ85</accession>
<evidence type="ECO:0000256" key="1">
    <source>
        <dbReference type="SAM" id="MobiDB-lite"/>
    </source>
</evidence>
<evidence type="ECO:0000313" key="2">
    <source>
        <dbReference type="EMBL" id="GMT31730.1"/>
    </source>
</evidence>
<gene>
    <name evidence="2" type="ORF">PFISCL1PPCAC_23027</name>
</gene>
<name>A0AAV5WJ85_9BILA</name>
<reference evidence="2" key="1">
    <citation type="submission" date="2023-10" db="EMBL/GenBank/DDBJ databases">
        <title>Genome assembly of Pristionchus species.</title>
        <authorList>
            <person name="Yoshida K."/>
            <person name="Sommer R.J."/>
        </authorList>
    </citation>
    <scope>NUCLEOTIDE SEQUENCE</scope>
    <source>
        <strain evidence="2">RS5133</strain>
    </source>
</reference>
<keyword evidence="3" id="KW-1185">Reference proteome</keyword>
<dbReference type="EMBL" id="BTSY01000006">
    <property type="protein sequence ID" value="GMT31730.1"/>
    <property type="molecule type" value="Genomic_DNA"/>
</dbReference>
<feature type="region of interest" description="Disordered" evidence="1">
    <location>
        <begin position="31"/>
        <end position="79"/>
    </location>
</feature>
<sequence>LYTRILSFSSPFSPSSVFTFANGVSTPLRDRRSAEMQLRSSRSVPSSPPRVSSPSLPDRSLASPANHAQPERSTVPCTL</sequence>
<comment type="caution">
    <text evidence="2">The sequence shown here is derived from an EMBL/GenBank/DDBJ whole genome shotgun (WGS) entry which is preliminary data.</text>
</comment>
<protein>
    <submittedName>
        <fullName evidence="2">Uncharacterized protein</fullName>
    </submittedName>
</protein>
<feature type="non-terminal residue" evidence="2">
    <location>
        <position position="1"/>
    </location>
</feature>
<organism evidence="2 3">
    <name type="scientific">Pristionchus fissidentatus</name>
    <dbReference type="NCBI Taxonomy" id="1538716"/>
    <lineage>
        <taxon>Eukaryota</taxon>
        <taxon>Metazoa</taxon>
        <taxon>Ecdysozoa</taxon>
        <taxon>Nematoda</taxon>
        <taxon>Chromadorea</taxon>
        <taxon>Rhabditida</taxon>
        <taxon>Rhabditina</taxon>
        <taxon>Diplogasteromorpha</taxon>
        <taxon>Diplogasteroidea</taxon>
        <taxon>Neodiplogasteridae</taxon>
        <taxon>Pristionchus</taxon>
    </lineage>
</organism>
<dbReference type="AlphaFoldDB" id="A0AAV5WJ85"/>